<dbReference type="PANTHER" id="PTHR45973">
    <property type="entry name" value="PROTEIN PHOSPHATASE 1 REGULATORY SUBUNIT SDS22-RELATED"/>
    <property type="match status" value="1"/>
</dbReference>
<proteinExistence type="inferred from homology"/>
<evidence type="ECO:0000256" key="13">
    <source>
        <dbReference type="ARBA" id="ARBA00040950"/>
    </source>
</evidence>
<dbReference type="AlphaFoldDB" id="A0A8S1DPM2"/>
<evidence type="ECO:0000256" key="5">
    <source>
        <dbReference type="ARBA" id="ARBA00022737"/>
    </source>
</evidence>
<keyword evidence="8" id="KW-0969">Cilium</keyword>
<comment type="function">
    <text evidence="1">Cilium-specific protein required for cilia structures.</text>
</comment>
<dbReference type="OrthoDB" id="27917at2759"/>
<keyword evidence="5" id="KW-0677">Repeat</keyword>
<comment type="subcellular location">
    <subcellularLocation>
        <location evidence="2">Cytoplasm</location>
        <location evidence="2">Cytoskeleton</location>
        <location evidence="2">Flagellum axoneme</location>
    </subcellularLocation>
</comment>
<comment type="similarity">
    <text evidence="12">Belongs to the DRC3 family.</text>
</comment>
<evidence type="ECO:0000256" key="9">
    <source>
        <dbReference type="ARBA" id="ARBA00023212"/>
    </source>
</evidence>
<keyword evidence="4" id="KW-0433">Leucine-rich repeat</keyword>
<dbReference type="SMART" id="SM00365">
    <property type="entry name" value="LRR_SD22"/>
    <property type="match status" value="5"/>
</dbReference>
<keyword evidence="16" id="KW-1185">Reference proteome</keyword>
<evidence type="ECO:0000256" key="8">
    <source>
        <dbReference type="ARBA" id="ARBA00023069"/>
    </source>
</evidence>
<dbReference type="InterPro" id="IPR001611">
    <property type="entry name" value="Leu-rich_rpt"/>
</dbReference>
<dbReference type="InterPro" id="IPR032675">
    <property type="entry name" value="LRR_dom_sf"/>
</dbReference>
<keyword evidence="7 14" id="KW-0175">Coiled coil</keyword>
<keyword evidence="6" id="KW-0282">Flagellum</keyword>
<evidence type="ECO:0000256" key="14">
    <source>
        <dbReference type="SAM" id="Coils"/>
    </source>
</evidence>
<evidence type="ECO:0000256" key="11">
    <source>
        <dbReference type="ARBA" id="ARBA00024433"/>
    </source>
</evidence>
<dbReference type="PROSITE" id="PS51450">
    <property type="entry name" value="LRR"/>
    <property type="match status" value="4"/>
</dbReference>
<evidence type="ECO:0000313" key="15">
    <source>
        <dbReference type="EMBL" id="CAB3382569.1"/>
    </source>
</evidence>
<evidence type="ECO:0000256" key="2">
    <source>
        <dbReference type="ARBA" id="ARBA00004611"/>
    </source>
</evidence>
<dbReference type="InterPro" id="IPR050576">
    <property type="entry name" value="Cilia_flagella_integrity"/>
</dbReference>
<keyword evidence="3" id="KW-0963">Cytoplasm</keyword>
<evidence type="ECO:0000256" key="1">
    <source>
        <dbReference type="ARBA" id="ARBA00003843"/>
    </source>
</evidence>
<evidence type="ECO:0000313" key="16">
    <source>
        <dbReference type="Proteomes" id="UP000494165"/>
    </source>
</evidence>
<dbReference type="Pfam" id="PF14580">
    <property type="entry name" value="LRR_9"/>
    <property type="match status" value="1"/>
</dbReference>
<evidence type="ECO:0000256" key="7">
    <source>
        <dbReference type="ARBA" id="ARBA00023054"/>
    </source>
</evidence>
<protein>
    <recommendedName>
        <fullName evidence="11">Dynein axonemal assembly factor 1 homolog</fullName>
    </recommendedName>
    <alternativeName>
        <fullName evidence="13">Dynein regulatory complex subunit 3</fullName>
    </alternativeName>
</protein>
<evidence type="ECO:0000256" key="4">
    <source>
        <dbReference type="ARBA" id="ARBA00022614"/>
    </source>
</evidence>
<evidence type="ECO:0000256" key="12">
    <source>
        <dbReference type="ARBA" id="ARBA00038378"/>
    </source>
</evidence>
<feature type="coiled-coil region" evidence="14">
    <location>
        <begin position="345"/>
        <end position="412"/>
    </location>
</feature>
<comment type="caution">
    <text evidence="15">The sequence shown here is derived from an EMBL/GenBank/DDBJ whole genome shotgun (WGS) entry which is preliminary data.</text>
</comment>
<keyword evidence="9" id="KW-0206">Cytoskeleton</keyword>
<evidence type="ECO:0000256" key="3">
    <source>
        <dbReference type="ARBA" id="ARBA00022490"/>
    </source>
</evidence>
<dbReference type="PANTHER" id="PTHR45973:SF12">
    <property type="entry name" value="DYNEIN REGULATORY COMPLEX SUBUNIT 3"/>
    <property type="match status" value="1"/>
</dbReference>
<sequence length="534" mass="62284">MSTVRVIEEQVPCVIDQLLIEKQATQKNVNARSLQALDLHSSKIFIIENLWQLESLTVLKLNDNCIEKIENLDALVNLHDLNLSFNKISKIENLQMLVKLERLMLHSNRIGVLENMDKLQNLQLLTVSKNCIESIENIIYLRKLKNLRALSLDGNPICSEENFMEHVLVFLPNLRYYEYNLILKRDIHKSTKIKQILAKVEEEEAELEEKLKLEIENLSKKQVLEKAFVDTIEPNTLLESLESAGWKIILKIGAAALITLQTEHKEQVQKVCEELQNIAVLQMEKREEEIQHFINCADSARLKNQQEGRRKVEEYLKPKEESCENLRRLLALAERKKMAEESPEMDQVRNLANQLIANSEELKAELMTMEIELQEQITAAIDEFSSNMEDLISAFRHEAKQKLLQLRELEQHFHQSLIEPCSARAANMYLLKWKDTHNCPVASNDLIELAKDPTLLMEKLIENHEVRLQIIWREEIKLRNCCQMWLEKLIEEKRESEFKRGRERAMEIVQFVDLQQQEMMDLQPGSSLPSLGLL</sequence>
<accession>A0A8S1DPM2</accession>
<dbReference type="Proteomes" id="UP000494165">
    <property type="component" value="Unassembled WGS sequence"/>
</dbReference>
<name>A0A8S1DPM2_9INSE</name>
<evidence type="ECO:0000256" key="10">
    <source>
        <dbReference type="ARBA" id="ARBA00023273"/>
    </source>
</evidence>
<organism evidence="15 16">
    <name type="scientific">Cloeon dipterum</name>
    <dbReference type="NCBI Taxonomy" id="197152"/>
    <lineage>
        <taxon>Eukaryota</taxon>
        <taxon>Metazoa</taxon>
        <taxon>Ecdysozoa</taxon>
        <taxon>Arthropoda</taxon>
        <taxon>Hexapoda</taxon>
        <taxon>Insecta</taxon>
        <taxon>Pterygota</taxon>
        <taxon>Palaeoptera</taxon>
        <taxon>Ephemeroptera</taxon>
        <taxon>Pisciforma</taxon>
        <taxon>Baetidae</taxon>
        <taxon>Cloeon</taxon>
    </lineage>
</organism>
<keyword evidence="10" id="KW-0966">Cell projection</keyword>
<dbReference type="GO" id="GO:0005929">
    <property type="term" value="C:cilium"/>
    <property type="evidence" value="ECO:0007669"/>
    <property type="project" value="TreeGrafter"/>
</dbReference>
<dbReference type="SUPFAM" id="SSF52075">
    <property type="entry name" value="Outer arm dynein light chain 1"/>
    <property type="match status" value="1"/>
</dbReference>
<dbReference type="EMBL" id="CADEPI010000277">
    <property type="protein sequence ID" value="CAB3382569.1"/>
    <property type="molecule type" value="Genomic_DNA"/>
</dbReference>
<evidence type="ECO:0000256" key="6">
    <source>
        <dbReference type="ARBA" id="ARBA00022846"/>
    </source>
</evidence>
<feature type="coiled-coil region" evidence="14">
    <location>
        <begin position="190"/>
        <end position="221"/>
    </location>
</feature>
<gene>
    <name evidence="15" type="ORF">CLODIP_2_CD02942</name>
</gene>
<reference evidence="15 16" key="1">
    <citation type="submission" date="2020-04" db="EMBL/GenBank/DDBJ databases">
        <authorList>
            <person name="Alioto T."/>
            <person name="Alioto T."/>
            <person name="Gomez Garrido J."/>
        </authorList>
    </citation>
    <scope>NUCLEOTIDE SEQUENCE [LARGE SCALE GENOMIC DNA]</scope>
</reference>
<dbReference type="Gene3D" id="3.80.10.10">
    <property type="entry name" value="Ribonuclease Inhibitor"/>
    <property type="match status" value="2"/>
</dbReference>